<proteinExistence type="predicted"/>
<evidence type="ECO:0008006" key="4">
    <source>
        <dbReference type="Google" id="ProtNLM"/>
    </source>
</evidence>
<keyword evidence="3" id="KW-1185">Reference proteome</keyword>
<dbReference type="EMBL" id="JAGSOV010000011">
    <property type="protein sequence ID" value="MCO1654627.1"/>
    <property type="molecule type" value="Genomic_DNA"/>
</dbReference>
<protein>
    <recommendedName>
        <fullName evidence="4">DksA C4-type domain-containing protein</fullName>
    </recommendedName>
</protein>
<comment type="caution">
    <text evidence="2">The sequence shown here is derived from an EMBL/GenBank/DDBJ whole genome shotgun (WGS) entry which is preliminary data.</text>
</comment>
<sequence>MRAAVLDGAHRALADIDDALAAMRLGHYTRCRGCAGSIPAALLRAIPRTRLCPTCHATGTDPGSR</sequence>
<feature type="zinc finger region" description="dksA C4-type" evidence="1">
    <location>
        <begin position="31"/>
        <end position="55"/>
    </location>
</feature>
<evidence type="ECO:0000313" key="3">
    <source>
        <dbReference type="Proteomes" id="UP001165283"/>
    </source>
</evidence>
<accession>A0ABT0ZV73</accession>
<evidence type="ECO:0000313" key="2">
    <source>
        <dbReference type="EMBL" id="MCO1654627.1"/>
    </source>
</evidence>
<gene>
    <name evidence="2" type="ORF">KDL28_06120</name>
</gene>
<dbReference type="Proteomes" id="UP001165283">
    <property type="component" value="Unassembled WGS sequence"/>
</dbReference>
<name>A0ABT0ZV73_9PSEU</name>
<dbReference type="PROSITE" id="PS51128">
    <property type="entry name" value="ZF_DKSA_2"/>
    <property type="match status" value="1"/>
</dbReference>
<dbReference type="Gene3D" id="1.20.120.910">
    <property type="entry name" value="DksA, coiled-coil domain"/>
    <property type="match status" value="1"/>
</dbReference>
<reference evidence="2" key="1">
    <citation type="submission" date="2021-04" db="EMBL/GenBank/DDBJ databases">
        <title>Pseudonocardia sp. nov., isolated from sandy soil of mangrove forest.</title>
        <authorList>
            <person name="Zan Z."/>
            <person name="Huang R."/>
            <person name="Liu W."/>
        </authorList>
    </citation>
    <scope>NUCLEOTIDE SEQUENCE</scope>
    <source>
        <strain evidence="2">S2-4</strain>
    </source>
</reference>
<organism evidence="2 3">
    <name type="scientific">Pseudonocardia humida</name>
    <dbReference type="NCBI Taxonomy" id="2800819"/>
    <lineage>
        <taxon>Bacteria</taxon>
        <taxon>Bacillati</taxon>
        <taxon>Actinomycetota</taxon>
        <taxon>Actinomycetes</taxon>
        <taxon>Pseudonocardiales</taxon>
        <taxon>Pseudonocardiaceae</taxon>
        <taxon>Pseudonocardia</taxon>
    </lineage>
</organism>
<evidence type="ECO:0000256" key="1">
    <source>
        <dbReference type="PROSITE-ProRule" id="PRU00510"/>
    </source>
</evidence>